<dbReference type="InterPro" id="IPR013762">
    <property type="entry name" value="Integrase-like_cat_sf"/>
</dbReference>
<dbReference type="eggNOG" id="COG0582">
    <property type="taxonomic scope" value="Bacteria"/>
</dbReference>
<gene>
    <name evidence="6" type="ORF">HMPREF1534_02690</name>
</gene>
<dbReference type="Pfam" id="PF13102">
    <property type="entry name" value="Phage_int_SAM_5"/>
    <property type="match status" value="1"/>
</dbReference>
<proteinExistence type="predicted"/>
<accession>U6RF47</accession>
<sequence>MGVTLGKKQLNKGRISLYLNYSHNGKRRKEYLGIILEPPVTPEARAENKNKILIAKQIRAKKELEFLSVEYALNKTAETFEDILPEAPSNGPDFFRIMNEYLSTYYKKDKKMVKSTILHLRTFNKKKILPINKITREFCVDFLDYLRSKLRGNTPIGYFKKFRMCINKCVEKKLISHNPTNGIRLSQFDEVTKEILTLKEIQKLAVTSCPNNEVKRAFLFSCYCGLRWCDVYQLRYKDVDFPARRLTIIQQKVQTHSKSAILHLNLNHTALKLLQKCNGDREDLVFSLPSYSYTIRILRKWVIDANIRKHITFHMRSHNKIFY</sequence>
<keyword evidence="1" id="KW-0238">DNA-binding</keyword>
<dbReference type="PATRIC" id="fig|1121098.3.peg.2724"/>
<dbReference type="Proteomes" id="UP000017831">
    <property type="component" value="Unassembled WGS sequence"/>
</dbReference>
<dbReference type="EMBL" id="AQHY01000029">
    <property type="protein sequence ID" value="EOA53813.1"/>
    <property type="molecule type" value="Genomic_DNA"/>
</dbReference>
<feature type="domain" description="Phage integrase SAM-like" evidence="4">
    <location>
        <begin position="94"/>
        <end position="179"/>
    </location>
</feature>
<comment type="caution">
    <text evidence="6">The sequence shown here is derived from an EMBL/GenBank/DDBJ whole genome shotgun (WGS) entry which is preliminary data.</text>
</comment>
<evidence type="ECO:0000256" key="1">
    <source>
        <dbReference type="ARBA" id="ARBA00023125"/>
    </source>
</evidence>
<dbReference type="GO" id="GO:0015074">
    <property type="term" value="P:DNA integration"/>
    <property type="evidence" value="ECO:0007669"/>
    <property type="project" value="InterPro"/>
</dbReference>
<dbReference type="Gene3D" id="1.10.443.10">
    <property type="entry name" value="Intergrase catalytic core"/>
    <property type="match status" value="1"/>
</dbReference>
<dbReference type="InterPro" id="IPR011010">
    <property type="entry name" value="DNA_brk_join_enz"/>
</dbReference>
<organism evidence="6 7">
    <name type="scientific">Phocaeicola massiliensis B84634 = Timone 84634 = DSM 17679 = JCM 13223</name>
    <dbReference type="NCBI Taxonomy" id="1121098"/>
    <lineage>
        <taxon>Bacteria</taxon>
        <taxon>Pseudomonadati</taxon>
        <taxon>Bacteroidota</taxon>
        <taxon>Bacteroidia</taxon>
        <taxon>Bacteroidales</taxon>
        <taxon>Bacteroidaceae</taxon>
        <taxon>Phocaeicola</taxon>
    </lineage>
</organism>
<dbReference type="OrthoDB" id="9806835at2"/>
<dbReference type="GeneID" id="60061405"/>
<evidence type="ECO:0000259" key="5">
    <source>
        <dbReference type="Pfam" id="PF17293"/>
    </source>
</evidence>
<dbReference type="InterPro" id="IPR035386">
    <property type="entry name" value="Arm-DNA-bind_5"/>
</dbReference>
<evidence type="ECO:0000256" key="2">
    <source>
        <dbReference type="ARBA" id="ARBA00023172"/>
    </source>
</evidence>
<dbReference type="InterPro" id="IPR010998">
    <property type="entry name" value="Integrase_recombinase_N"/>
</dbReference>
<evidence type="ECO:0000313" key="6">
    <source>
        <dbReference type="EMBL" id="EOA53813.1"/>
    </source>
</evidence>
<dbReference type="GO" id="GO:0003677">
    <property type="term" value="F:DNA binding"/>
    <property type="evidence" value="ECO:0007669"/>
    <property type="project" value="UniProtKB-KW"/>
</dbReference>
<feature type="domain" description="Arm DNA-binding" evidence="5">
    <location>
        <begin position="3"/>
        <end position="64"/>
    </location>
</feature>
<reference evidence="6 7" key="1">
    <citation type="submission" date="2013-04" db="EMBL/GenBank/DDBJ databases">
        <title>The Genome Sequence of Bacteroides massiliensis DSM 17679.</title>
        <authorList>
            <consortium name="The Broad Institute Genomics Platform"/>
            <person name="Earl A."/>
            <person name="Ward D."/>
            <person name="Feldgarden M."/>
            <person name="Gevers D."/>
            <person name="Martens E."/>
            <person name="Fenner L."/>
            <person name="Roux V."/>
            <person name="Mallet M.N."/>
            <person name="Raoult D."/>
            <person name="Walker B."/>
            <person name="Young S."/>
            <person name="Zeng Q."/>
            <person name="Gargeya S."/>
            <person name="Fitzgerald M."/>
            <person name="Haas B."/>
            <person name="Abouelleil A."/>
            <person name="Allen A.W."/>
            <person name="Alvarado L."/>
            <person name="Arachchi H.M."/>
            <person name="Berlin A.M."/>
            <person name="Chapman S.B."/>
            <person name="Gainer-Dewar J."/>
            <person name="Goldberg J."/>
            <person name="Griggs A."/>
            <person name="Gujja S."/>
            <person name="Hansen M."/>
            <person name="Howarth C."/>
            <person name="Imamovic A."/>
            <person name="Ireland A."/>
            <person name="Larimer J."/>
            <person name="McCowan C."/>
            <person name="Murphy C."/>
            <person name="Pearson M."/>
            <person name="Poon T.W."/>
            <person name="Priest M."/>
            <person name="Roberts A."/>
            <person name="Saif S."/>
            <person name="Shea T."/>
            <person name="Sisk P."/>
            <person name="Sykes S."/>
            <person name="Wortman J."/>
            <person name="Nusbaum C."/>
            <person name="Birren B."/>
        </authorList>
    </citation>
    <scope>NUCLEOTIDE SEQUENCE [LARGE SCALE GENOMIC DNA]</scope>
    <source>
        <strain evidence="7">B84634 / Timone 84634 / DSM 17679 / JCM 13223</strain>
    </source>
</reference>
<dbReference type="HOGENOM" id="CLU_033139_1_0_10"/>
<feature type="domain" description="Tyr recombinase" evidence="3">
    <location>
        <begin position="196"/>
        <end position="315"/>
    </location>
</feature>
<dbReference type="AlphaFoldDB" id="U6RF47"/>
<dbReference type="GO" id="GO:0006310">
    <property type="term" value="P:DNA recombination"/>
    <property type="evidence" value="ECO:0007669"/>
    <property type="project" value="UniProtKB-KW"/>
</dbReference>
<name>U6RF47_9BACT</name>
<evidence type="ECO:0008006" key="8">
    <source>
        <dbReference type="Google" id="ProtNLM"/>
    </source>
</evidence>
<dbReference type="RefSeq" id="WP_005942193.1">
    <property type="nucleotide sequence ID" value="NZ_KB890369.1"/>
</dbReference>
<evidence type="ECO:0000313" key="7">
    <source>
        <dbReference type="Proteomes" id="UP000017831"/>
    </source>
</evidence>
<dbReference type="Gene3D" id="1.10.150.130">
    <property type="match status" value="1"/>
</dbReference>
<evidence type="ECO:0000259" key="3">
    <source>
        <dbReference type="Pfam" id="PF00589"/>
    </source>
</evidence>
<keyword evidence="7" id="KW-1185">Reference proteome</keyword>
<dbReference type="InterPro" id="IPR025269">
    <property type="entry name" value="SAM-like_dom"/>
</dbReference>
<dbReference type="SUPFAM" id="SSF56349">
    <property type="entry name" value="DNA breaking-rejoining enzymes"/>
    <property type="match status" value="1"/>
</dbReference>
<evidence type="ECO:0000259" key="4">
    <source>
        <dbReference type="Pfam" id="PF13102"/>
    </source>
</evidence>
<dbReference type="InterPro" id="IPR002104">
    <property type="entry name" value="Integrase_catalytic"/>
</dbReference>
<protein>
    <recommendedName>
        <fullName evidence="8">Tyr recombinase domain-containing protein</fullName>
    </recommendedName>
</protein>
<keyword evidence="2" id="KW-0233">DNA recombination</keyword>
<dbReference type="Pfam" id="PF00589">
    <property type="entry name" value="Phage_integrase"/>
    <property type="match status" value="1"/>
</dbReference>
<dbReference type="STRING" id="1121098.HMPREF1534_02690"/>
<dbReference type="Pfam" id="PF17293">
    <property type="entry name" value="Arm-DNA-bind_5"/>
    <property type="match status" value="1"/>
</dbReference>